<keyword evidence="1" id="KW-0600">Photoreceptor protein</keyword>
<keyword evidence="7" id="KW-0472">Membrane</keyword>
<dbReference type="Proteomes" id="UP001054857">
    <property type="component" value="Unassembled WGS sequence"/>
</dbReference>
<feature type="non-terminal residue" evidence="9">
    <location>
        <position position="477"/>
    </location>
</feature>
<evidence type="ECO:0000256" key="1">
    <source>
        <dbReference type="ARBA" id="ARBA00022543"/>
    </source>
</evidence>
<reference evidence="9 10" key="1">
    <citation type="journal article" date="2021" name="Sci. Rep.">
        <title>Genome sequencing of the multicellular alga Astrephomene provides insights into convergent evolution of germ-soma differentiation.</title>
        <authorList>
            <person name="Yamashita S."/>
            <person name="Yamamoto K."/>
            <person name="Matsuzaki R."/>
            <person name="Suzuki S."/>
            <person name="Yamaguchi H."/>
            <person name="Hirooka S."/>
            <person name="Minakuchi Y."/>
            <person name="Miyagishima S."/>
            <person name="Kawachi M."/>
            <person name="Toyoda A."/>
            <person name="Nozaki H."/>
        </authorList>
    </citation>
    <scope>NUCLEOTIDE SEQUENCE [LARGE SCALE GENOMIC DNA]</scope>
    <source>
        <strain evidence="9 10">NIES-4017</strain>
    </source>
</reference>
<evidence type="ECO:0000256" key="6">
    <source>
        <dbReference type="ARBA" id="ARBA00022840"/>
    </source>
</evidence>
<evidence type="ECO:0000256" key="2">
    <source>
        <dbReference type="ARBA" id="ARBA00022606"/>
    </source>
</evidence>
<dbReference type="EMBL" id="BMAR01000012">
    <property type="protein sequence ID" value="GFR46156.1"/>
    <property type="molecule type" value="Genomic_DNA"/>
</dbReference>
<keyword evidence="5" id="KW-0418">Kinase</keyword>
<dbReference type="PANTHER" id="PTHR31600">
    <property type="entry name" value="TINY MACROCYSTS PROTEIN B-RELATED"/>
    <property type="match status" value="1"/>
</dbReference>
<dbReference type="PANTHER" id="PTHR31600:SF2">
    <property type="entry name" value="GAMETE ENRICHED GENE 10 PROTEIN-RELATED"/>
    <property type="match status" value="1"/>
</dbReference>
<keyword evidence="1" id="KW-0157">Chromophore</keyword>
<dbReference type="SMART" id="SM00091">
    <property type="entry name" value="PAS"/>
    <property type="match status" value="1"/>
</dbReference>
<evidence type="ECO:0000256" key="4">
    <source>
        <dbReference type="ARBA" id="ARBA00022741"/>
    </source>
</evidence>
<dbReference type="Pfam" id="PF25474">
    <property type="entry name" value="TPR_TmcB"/>
    <property type="match status" value="1"/>
</dbReference>
<dbReference type="GO" id="GO:0005524">
    <property type="term" value="F:ATP binding"/>
    <property type="evidence" value="ECO:0007669"/>
    <property type="project" value="UniProtKB-KW"/>
</dbReference>
<evidence type="ECO:0000313" key="10">
    <source>
        <dbReference type="Proteomes" id="UP001054857"/>
    </source>
</evidence>
<name>A0AAD3DUL9_9CHLO</name>
<comment type="caution">
    <text evidence="9">The sequence shown here is derived from an EMBL/GenBank/DDBJ whole genome shotgun (WGS) entry which is preliminary data.</text>
</comment>
<dbReference type="PROSITE" id="PS50112">
    <property type="entry name" value="PAS"/>
    <property type="match status" value="1"/>
</dbReference>
<keyword evidence="7" id="KW-1133">Transmembrane helix</keyword>
<dbReference type="InterPro" id="IPR000014">
    <property type="entry name" value="PAS"/>
</dbReference>
<evidence type="ECO:0000259" key="8">
    <source>
        <dbReference type="PROSITE" id="PS50112"/>
    </source>
</evidence>
<keyword evidence="2" id="KW-0716">Sensory transduction</keyword>
<dbReference type="InterPro" id="IPR013767">
    <property type="entry name" value="PAS_fold"/>
</dbReference>
<gene>
    <name evidence="9" type="ORF">Agub_g7683</name>
</gene>
<evidence type="ECO:0000313" key="9">
    <source>
        <dbReference type="EMBL" id="GFR46156.1"/>
    </source>
</evidence>
<keyword evidence="1" id="KW-0675">Receptor</keyword>
<dbReference type="Gene3D" id="3.30.450.20">
    <property type="entry name" value="PAS domain"/>
    <property type="match status" value="1"/>
</dbReference>
<dbReference type="NCBIfam" id="TIGR00229">
    <property type="entry name" value="sensory_box"/>
    <property type="match status" value="1"/>
</dbReference>
<evidence type="ECO:0000256" key="7">
    <source>
        <dbReference type="SAM" id="Phobius"/>
    </source>
</evidence>
<protein>
    <recommendedName>
        <fullName evidence="8">PAS domain-containing protein</fullName>
    </recommendedName>
</protein>
<sequence>MCSYAFRPPFASPPPEPKMHTIMQHSIILATSEPQNVLYGIFPVILGSLCLCYIIVRLSSRPARKFVGLPPGAKLRKIHRFESVHEVERLARVMRRFDIDGVVDETSAALGETIIKAGMQVFPNSPFLLILYANFMLEVHKDGPAARTQLQLAGKQAPGLVEKYQVFCTNEASKRLKDSQEGGMDMQAYIEFKRNFRAVLRVHREVLALQAELWQMCMRSSLRVAQVDDALEGLDAAAGRAHQVYKRVLERYPANGKLLRCYGKFLEDVRHDQAAAARAYAEASRSVGNALLSLDLACGAEAGANVGGPKRPEFVTSMSIEDDAVVVIDAEGTIMMVSQAVQSVFGYSKSELEGANVSVLMPQPFCQRHPGYMQRYVSSGEPHILDTVRELVALHKDRYVLPIHLGVTKLSGMGADGVFLGVIRPQPRSFTTLRVWLSPNGVILCTDQAFSSAVGFVEGDLVGHTLSSLVSGSPEAL</sequence>
<feature type="transmembrane region" description="Helical" evidence="7">
    <location>
        <begin position="37"/>
        <end position="56"/>
    </location>
</feature>
<evidence type="ECO:0000256" key="5">
    <source>
        <dbReference type="ARBA" id="ARBA00022777"/>
    </source>
</evidence>
<dbReference type="SUPFAM" id="SSF55785">
    <property type="entry name" value="PYP-like sensor domain (PAS domain)"/>
    <property type="match status" value="1"/>
</dbReference>
<dbReference type="InterPro" id="IPR057352">
    <property type="entry name" value="TPR_TmcB/C"/>
</dbReference>
<accession>A0AAD3DUL9</accession>
<dbReference type="InterPro" id="IPR052994">
    <property type="entry name" value="Tiny_macrocysts_regulators"/>
</dbReference>
<dbReference type="Pfam" id="PF00989">
    <property type="entry name" value="PAS"/>
    <property type="match status" value="1"/>
</dbReference>
<feature type="domain" description="PAS" evidence="8">
    <location>
        <begin position="310"/>
        <end position="363"/>
    </location>
</feature>
<keyword evidence="6" id="KW-0067">ATP-binding</keyword>
<dbReference type="FunFam" id="3.30.450.20:FF:000060">
    <property type="entry name" value="Sensor protein FixL"/>
    <property type="match status" value="1"/>
</dbReference>
<dbReference type="InterPro" id="IPR035965">
    <property type="entry name" value="PAS-like_dom_sf"/>
</dbReference>
<keyword evidence="3" id="KW-0808">Transferase</keyword>
<dbReference type="GO" id="GO:0016301">
    <property type="term" value="F:kinase activity"/>
    <property type="evidence" value="ECO:0007669"/>
    <property type="project" value="UniProtKB-KW"/>
</dbReference>
<proteinExistence type="predicted"/>
<keyword evidence="4" id="KW-0547">Nucleotide-binding</keyword>
<keyword evidence="7" id="KW-0812">Transmembrane</keyword>
<evidence type="ECO:0000256" key="3">
    <source>
        <dbReference type="ARBA" id="ARBA00022679"/>
    </source>
</evidence>
<dbReference type="GO" id="GO:0006355">
    <property type="term" value="P:regulation of DNA-templated transcription"/>
    <property type="evidence" value="ECO:0007669"/>
    <property type="project" value="InterPro"/>
</dbReference>
<dbReference type="CDD" id="cd00130">
    <property type="entry name" value="PAS"/>
    <property type="match status" value="1"/>
</dbReference>
<dbReference type="AlphaFoldDB" id="A0AAD3DUL9"/>
<keyword evidence="10" id="KW-1185">Reference proteome</keyword>
<organism evidence="9 10">
    <name type="scientific">Astrephomene gubernaculifera</name>
    <dbReference type="NCBI Taxonomy" id="47775"/>
    <lineage>
        <taxon>Eukaryota</taxon>
        <taxon>Viridiplantae</taxon>
        <taxon>Chlorophyta</taxon>
        <taxon>core chlorophytes</taxon>
        <taxon>Chlorophyceae</taxon>
        <taxon>CS clade</taxon>
        <taxon>Chlamydomonadales</taxon>
        <taxon>Astrephomenaceae</taxon>
        <taxon>Astrephomene</taxon>
    </lineage>
</organism>
<dbReference type="GO" id="GO:0009881">
    <property type="term" value="F:photoreceptor activity"/>
    <property type="evidence" value="ECO:0007669"/>
    <property type="project" value="UniProtKB-KW"/>
</dbReference>